<sequence length="367" mass="39881">MKIIVSGGGTGGHVYPALALIRTIKKKHPDTTFLYIGTEKGLEANIIRRENIPFEAVEITGFKRSFSFENIKTLVRFFKGVKRSKQIIKDFKPDAVIGTGGYVSAPVVYAAAKKKVPAVIHEQNSVPGLTNKFLSRYVQKVAICFESAKEFFPAPKVMLTGNPRASEVVGKDGRGELAKLGLKENVPTALITGGSRGARPINEAVIKSLTQLANKPYQILYITGEVHFETVKREVELIGDSPNVAVVPFIHNMEEVLTEIDVVVGRAGATSLAEVTALGLPSILIPSPYVTNNHQEKNASVLTSAGAATMLLEKDLSSQKLISALDDILLDDKKRKNMSEASKKLGMPDASDRLYNILLDLIQSGRN</sequence>
<evidence type="ECO:0000256" key="2">
    <source>
        <dbReference type="ARBA" id="ARBA00022618"/>
    </source>
</evidence>
<dbReference type="SUPFAM" id="SSF53756">
    <property type="entry name" value="UDP-Glycosyltransferase/glycogen phosphorylase"/>
    <property type="match status" value="1"/>
</dbReference>
<evidence type="ECO:0000256" key="7">
    <source>
        <dbReference type="ARBA" id="ARBA00023136"/>
    </source>
</evidence>
<comment type="pathway">
    <text evidence="10">Cell wall biogenesis; peptidoglycan biosynthesis.</text>
</comment>
<dbReference type="CDD" id="cd03785">
    <property type="entry name" value="GT28_MurG"/>
    <property type="match status" value="1"/>
</dbReference>
<comment type="subcellular location">
    <subcellularLocation>
        <location evidence="10">Cell membrane</location>
        <topology evidence="10">Peripheral membrane protein</topology>
        <orientation evidence="10">Cytoplasmic side</orientation>
    </subcellularLocation>
</comment>
<dbReference type="Proteomes" id="UP000680279">
    <property type="component" value="Unassembled WGS sequence"/>
</dbReference>
<evidence type="ECO:0000313" key="13">
    <source>
        <dbReference type="EMBL" id="GIN19025.1"/>
    </source>
</evidence>
<proteinExistence type="inferred from homology"/>
<evidence type="ECO:0000256" key="1">
    <source>
        <dbReference type="ARBA" id="ARBA00022475"/>
    </source>
</evidence>
<dbReference type="RefSeq" id="WP_212961885.1">
    <property type="nucleotide sequence ID" value="NZ_BOQT01000001.1"/>
</dbReference>
<dbReference type="PANTHER" id="PTHR21015:SF22">
    <property type="entry name" value="GLYCOSYLTRANSFERASE"/>
    <property type="match status" value="1"/>
</dbReference>
<dbReference type="Pfam" id="PF04101">
    <property type="entry name" value="Glyco_tran_28_C"/>
    <property type="match status" value="1"/>
</dbReference>
<evidence type="ECO:0000256" key="5">
    <source>
        <dbReference type="ARBA" id="ARBA00022960"/>
    </source>
</evidence>
<dbReference type="HAMAP" id="MF_00033">
    <property type="entry name" value="MurG"/>
    <property type="match status" value="1"/>
</dbReference>
<feature type="binding site" evidence="10">
    <location>
        <begin position="10"/>
        <end position="12"/>
    </location>
    <ligand>
        <name>UDP-N-acetyl-alpha-D-glucosamine</name>
        <dbReference type="ChEBI" id="CHEBI:57705"/>
    </ligand>
</feature>
<keyword evidence="6 10" id="KW-0573">Peptidoglycan synthesis</keyword>
<dbReference type="InterPro" id="IPR007235">
    <property type="entry name" value="Glyco_trans_28_C"/>
</dbReference>
<reference evidence="13 14" key="1">
    <citation type="submission" date="2021-03" db="EMBL/GenBank/DDBJ databases">
        <title>Antimicrobial resistance genes in bacteria isolated from Japanese honey, and their potential for conferring macrolide and lincosamide resistance in the American foulbrood pathogen Paenibacillus larvae.</title>
        <authorList>
            <person name="Okamoto M."/>
            <person name="Kumagai M."/>
            <person name="Kanamori H."/>
            <person name="Takamatsu D."/>
        </authorList>
    </citation>
    <scope>NUCLEOTIDE SEQUENCE [LARGE SCALE GENOMIC DNA]</scope>
    <source>
        <strain evidence="13 14">J1TS3</strain>
    </source>
</reference>
<keyword evidence="3 10" id="KW-0328">Glycosyltransferase</keyword>
<dbReference type="InterPro" id="IPR006009">
    <property type="entry name" value="GlcNAc_MurG"/>
</dbReference>
<protein>
    <recommendedName>
        <fullName evidence="10">UDP-N-acetylglucosamine--N-acetylmuramyl-(pentapeptide) pyrophosphoryl-undecaprenol N-acetylglucosamine transferase</fullName>
        <ecNumber evidence="10">2.4.1.227</ecNumber>
    </recommendedName>
    <alternativeName>
        <fullName evidence="10">Undecaprenyl-PP-MurNAc-pentapeptide-UDPGlcNAc GlcNAc transferase</fullName>
    </alternativeName>
</protein>
<comment type="catalytic activity">
    <reaction evidence="10">
        <text>di-trans,octa-cis-undecaprenyl diphospho-N-acetyl-alpha-D-muramoyl-L-alanyl-D-glutamyl-meso-2,6-diaminopimeloyl-D-alanyl-D-alanine + UDP-N-acetyl-alpha-D-glucosamine = di-trans,octa-cis-undecaprenyl diphospho-[N-acetyl-alpha-D-glucosaminyl-(1-&gt;4)]-N-acetyl-alpha-D-muramoyl-L-alanyl-D-glutamyl-meso-2,6-diaminopimeloyl-D-alanyl-D-alanine + UDP + H(+)</text>
        <dbReference type="Rhea" id="RHEA:31227"/>
        <dbReference type="ChEBI" id="CHEBI:15378"/>
        <dbReference type="ChEBI" id="CHEBI:57705"/>
        <dbReference type="ChEBI" id="CHEBI:58223"/>
        <dbReference type="ChEBI" id="CHEBI:61387"/>
        <dbReference type="ChEBI" id="CHEBI:61388"/>
        <dbReference type="EC" id="2.4.1.227"/>
    </reaction>
</comment>
<organism evidence="13 14">
    <name type="scientific">Siminovitchia fordii</name>
    <dbReference type="NCBI Taxonomy" id="254759"/>
    <lineage>
        <taxon>Bacteria</taxon>
        <taxon>Bacillati</taxon>
        <taxon>Bacillota</taxon>
        <taxon>Bacilli</taxon>
        <taxon>Bacillales</taxon>
        <taxon>Bacillaceae</taxon>
        <taxon>Siminovitchia</taxon>
    </lineage>
</organism>
<dbReference type="EC" id="2.4.1.227" evidence="10"/>
<dbReference type="NCBIfam" id="TIGR01133">
    <property type="entry name" value="murG"/>
    <property type="match status" value="1"/>
</dbReference>
<keyword evidence="1 10" id="KW-1003">Cell membrane</keyword>
<evidence type="ECO:0000256" key="4">
    <source>
        <dbReference type="ARBA" id="ARBA00022679"/>
    </source>
</evidence>
<evidence type="ECO:0000259" key="12">
    <source>
        <dbReference type="Pfam" id="PF04101"/>
    </source>
</evidence>
<keyword evidence="5 10" id="KW-0133">Cell shape</keyword>
<keyword evidence="9 10" id="KW-0961">Cell wall biogenesis/degradation</keyword>
<name>A0ABQ4K217_9BACI</name>
<evidence type="ECO:0000256" key="10">
    <source>
        <dbReference type="HAMAP-Rule" id="MF_00033"/>
    </source>
</evidence>
<feature type="domain" description="Glycosyl transferase family 28 C-terminal" evidence="12">
    <location>
        <begin position="188"/>
        <end position="354"/>
    </location>
</feature>
<feature type="binding site" evidence="10">
    <location>
        <position position="195"/>
    </location>
    <ligand>
        <name>UDP-N-acetyl-alpha-D-glucosamine</name>
        <dbReference type="ChEBI" id="CHEBI:57705"/>
    </ligand>
</feature>
<comment type="similarity">
    <text evidence="10">Belongs to the glycosyltransferase 28 family. MurG subfamily.</text>
</comment>
<evidence type="ECO:0000313" key="14">
    <source>
        <dbReference type="Proteomes" id="UP000680279"/>
    </source>
</evidence>
<evidence type="ECO:0000256" key="8">
    <source>
        <dbReference type="ARBA" id="ARBA00023306"/>
    </source>
</evidence>
<dbReference type="EMBL" id="BOQT01000001">
    <property type="protein sequence ID" value="GIN19025.1"/>
    <property type="molecule type" value="Genomic_DNA"/>
</dbReference>
<keyword evidence="2 10" id="KW-0132">Cell division</keyword>
<evidence type="ECO:0000256" key="3">
    <source>
        <dbReference type="ARBA" id="ARBA00022676"/>
    </source>
</evidence>
<comment type="function">
    <text evidence="10">Cell wall formation. Catalyzes the transfer of a GlcNAc subunit on undecaprenyl-pyrophosphoryl-MurNAc-pentapeptide (lipid intermediate I) to form undecaprenyl-pyrophosphoryl-MurNAc-(pentapeptide)GlcNAc (lipid intermediate II).</text>
</comment>
<feature type="domain" description="Glycosyltransferase family 28 N-terminal" evidence="11">
    <location>
        <begin position="3"/>
        <end position="143"/>
    </location>
</feature>
<comment type="caution">
    <text evidence="13">The sequence shown here is derived from an EMBL/GenBank/DDBJ whole genome shotgun (WGS) entry which is preliminary data.</text>
</comment>
<comment type="caution">
    <text evidence="10">Lacks conserved residue(s) required for the propagation of feature annotation.</text>
</comment>
<feature type="binding site" evidence="10">
    <location>
        <position position="250"/>
    </location>
    <ligand>
        <name>UDP-N-acetyl-alpha-D-glucosamine</name>
        <dbReference type="ChEBI" id="CHEBI:57705"/>
    </ligand>
</feature>
<keyword evidence="8 10" id="KW-0131">Cell cycle</keyword>
<dbReference type="Gene3D" id="3.40.50.2000">
    <property type="entry name" value="Glycogen Phosphorylase B"/>
    <property type="match status" value="2"/>
</dbReference>
<dbReference type="GO" id="GO:0016740">
    <property type="term" value="F:transferase activity"/>
    <property type="evidence" value="ECO:0007669"/>
    <property type="project" value="UniProtKB-KW"/>
</dbReference>
<keyword evidence="14" id="KW-1185">Reference proteome</keyword>
<keyword evidence="7 10" id="KW-0472">Membrane</keyword>
<evidence type="ECO:0000256" key="6">
    <source>
        <dbReference type="ARBA" id="ARBA00022984"/>
    </source>
</evidence>
<gene>
    <name evidence="13" type="primary">murG1</name>
    <name evidence="10" type="synonym">murG</name>
    <name evidence="13" type="ORF">J1TS3_01590</name>
</gene>
<dbReference type="PANTHER" id="PTHR21015">
    <property type="entry name" value="UDP-N-ACETYLGLUCOSAMINE--N-ACETYLMURAMYL-(PENTAPEPTIDE) PYROPHOSPHORYL-UNDECAPRENOL N-ACETYLGLUCOSAMINE TRANSFERASE 1"/>
    <property type="match status" value="1"/>
</dbReference>
<dbReference type="Pfam" id="PF03033">
    <property type="entry name" value="Glyco_transf_28"/>
    <property type="match status" value="1"/>
</dbReference>
<evidence type="ECO:0000256" key="9">
    <source>
        <dbReference type="ARBA" id="ARBA00023316"/>
    </source>
</evidence>
<dbReference type="InterPro" id="IPR004276">
    <property type="entry name" value="GlycoTrans_28_N"/>
</dbReference>
<feature type="binding site" evidence="10">
    <location>
        <position position="295"/>
    </location>
    <ligand>
        <name>UDP-N-acetyl-alpha-D-glucosamine</name>
        <dbReference type="ChEBI" id="CHEBI:57705"/>
    </ligand>
</feature>
<feature type="binding site" evidence="10">
    <location>
        <position position="124"/>
    </location>
    <ligand>
        <name>UDP-N-acetyl-alpha-D-glucosamine</name>
        <dbReference type="ChEBI" id="CHEBI:57705"/>
    </ligand>
</feature>
<evidence type="ECO:0000259" key="11">
    <source>
        <dbReference type="Pfam" id="PF03033"/>
    </source>
</evidence>
<keyword evidence="4 10" id="KW-0808">Transferase</keyword>
<accession>A0ABQ4K217</accession>